<evidence type="ECO:0000259" key="12">
    <source>
        <dbReference type="SMART" id="SM00829"/>
    </source>
</evidence>
<dbReference type="Pfam" id="PF00107">
    <property type="entry name" value="ADH_zinc_N"/>
    <property type="match status" value="1"/>
</dbReference>
<dbReference type="AlphaFoldDB" id="A0AAN6L2D8"/>
<dbReference type="PROSITE" id="PS00059">
    <property type="entry name" value="ADH_ZINC"/>
    <property type="match status" value="1"/>
</dbReference>
<evidence type="ECO:0000256" key="8">
    <source>
        <dbReference type="ARBA" id="ARBA00023002"/>
    </source>
</evidence>
<dbReference type="Gene3D" id="3.90.180.10">
    <property type="entry name" value="Medium-chain alcohol dehydrogenases, catalytic domain"/>
    <property type="match status" value="1"/>
</dbReference>
<dbReference type="EC" id="1.1.1.2" evidence="9"/>
<dbReference type="GO" id="GO:0006066">
    <property type="term" value="P:alcohol metabolic process"/>
    <property type="evidence" value="ECO:0007669"/>
    <property type="project" value="UniProtKB-ARBA"/>
</dbReference>
<comment type="caution">
    <text evidence="13">The sequence shown here is derived from an EMBL/GenBank/DDBJ whole genome shotgun (WGS) entry which is preliminary data.</text>
</comment>
<comment type="catalytic activity">
    <reaction evidence="10">
        <text>a primary alcohol + NADP(+) = an aldehyde + NADPH + H(+)</text>
        <dbReference type="Rhea" id="RHEA:15937"/>
        <dbReference type="ChEBI" id="CHEBI:15378"/>
        <dbReference type="ChEBI" id="CHEBI:15734"/>
        <dbReference type="ChEBI" id="CHEBI:17478"/>
        <dbReference type="ChEBI" id="CHEBI:57783"/>
        <dbReference type="ChEBI" id="CHEBI:58349"/>
        <dbReference type="EC" id="1.1.1.2"/>
    </reaction>
    <physiologicalReaction direction="left-to-right" evidence="10">
        <dbReference type="Rhea" id="RHEA:15938"/>
    </physiologicalReaction>
    <physiologicalReaction direction="right-to-left" evidence="10">
        <dbReference type="Rhea" id="RHEA:15939"/>
    </physiologicalReaction>
</comment>
<dbReference type="Proteomes" id="UP001175353">
    <property type="component" value="Unassembled WGS sequence"/>
</dbReference>
<evidence type="ECO:0000313" key="14">
    <source>
        <dbReference type="Proteomes" id="UP001175353"/>
    </source>
</evidence>
<organism evidence="13 14">
    <name type="scientific">Friedmanniomyces endolithicus</name>
    <dbReference type="NCBI Taxonomy" id="329885"/>
    <lineage>
        <taxon>Eukaryota</taxon>
        <taxon>Fungi</taxon>
        <taxon>Dikarya</taxon>
        <taxon>Ascomycota</taxon>
        <taxon>Pezizomycotina</taxon>
        <taxon>Dothideomycetes</taxon>
        <taxon>Dothideomycetidae</taxon>
        <taxon>Mycosphaerellales</taxon>
        <taxon>Teratosphaeriaceae</taxon>
        <taxon>Friedmanniomyces</taxon>
    </lineage>
</organism>
<dbReference type="GO" id="GO:0008270">
    <property type="term" value="F:zinc ion binding"/>
    <property type="evidence" value="ECO:0007669"/>
    <property type="project" value="InterPro"/>
</dbReference>
<keyword evidence="7" id="KW-0521">NADP</keyword>
<comment type="subunit">
    <text evidence="3">Homodimer.</text>
</comment>
<evidence type="ECO:0000313" key="13">
    <source>
        <dbReference type="EMBL" id="KAK1013256.1"/>
    </source>
</evidence>
<dbReference type="EMBL" id="JAUJLE010000006">
    <property type="protein sequence ID" value="KAK1013256.1"/>
    <property type="molecule type" value="Genomic_DNA"/>
</dbReference>
<keyword evidence="5 11" id="KW-0479">Metal-binding</keyword>
<evidence type="ECO:0000256" key="3">
    <source>
        <dbReference type="ARBA" id="ARBA00011738"/>
    </source>
</evidence>
<evidence type="ECO:0000256" key="9">
    <source>
        <dbReference type="ARBA" id="ARBA00024074"/>
    </source>
</evidence>
<dbReference type="CDD" id="cd05283">
    <property type="entry name" value="CAD1"/>
    <property type="match status" value="1"/>
</dbReference>
<dbReference type="SMART" id="SM00829">
    <property type="entry name" value="PKS_ER"/>
    <property type="match status" value="1"/>
</dbReference>
<comment type="similarity">
    <text evidence="2 11">Belongs to the zinc-containing alcohol dehydrogenase family.</text>
</comment>
<evidence type="ECO:0000256" key="5">
    <source>
        <dbReference type="ARBA" id="ARBA00022723"/>
    </source>
</evidence>
<dbReference type="Pfam" id="PF08240">
    <property type="entry name" value="ADH_N"/>
    <property type="match status" value="1"/>
</dbReference>
<dbReference type="InterPro" id="IPR020843">
    <property type="entry name" value="ER"/>
</dbReference>
<keyword evidence="14" id="KW-1185">Reference proteome</keyword>
<dbReference type="PANTHER" id="PTHR42683">
    <property type="entry name" value="ALDEHYDE REDUCTASE"/>
    <property type="match status" value="1"/>
</dbReference>
<gene>
    <name evidence="13" type="ORF">LTR91_001568</name>
</gene>
<name>A0AAN6L2D8_9PEZI</name>
<evidence type="ECO:0000256" key="2">
    <source>
        <dbReference type="ARBA" id="ARBA00008072"/>
    </source>
</evidence>
<proteinExistence type="inferred from homology"/>
<dbReference type="FunFam" id="3.40.50.720:FF:000158">
    <property type="entry name" value="Zinc-binding alcohol dehydrogenase"/>
    <property type="match status" value="1"/>
</dbReference>
<dbReference type="InterPro" id="IPR011032">
    <property type="entry name" value="GroES-like_sf"/>
</dbReference>
<dbReference type="SUPFAM" id="SSF50129">
    <property type="entry name" value="GroES-like"/>
    <property type="match status" value="1"/>
</dbReference>
<reference evidence="13" key="1">
    <citation type="submission" date="2023-06" db="EMBL/GenBank/DDBJ databases">
        <title>Black Yeasts Isolated from many extreme environments.</title>
        <authorList>
            <person name="Coleine C."/>
            <person name="Stajich J.E."/>
            <person name="Selbmann L."/>
        </authorList>
    </citation>
    <scope>NUCLEOTIDE SEQUENCE</scope>
    <source>
        <strain evidence="13">CCFEE 5200</strain>
    </source>
</reference>
<evidence type="ECO:0000256" key="4">
    <source>
        <dbReference type="ARBA" id="ARBA00022553"/>
    </source>
</evidence>
<dbReference type="InterPro" id="IPR013154">
    <property type="entry name" value="ADH-like_N"/>
</dbReference>
<sequence length="453" mass="49910">MTLSRWQRDEPDWSLWTQFGMKTSTLADHKASLRCRWHWELSLPRRLVFASVVILVRAAGLYALVTSPLAHDTCREKSSAALRKDPLGIPRQTDMERLESLTGNDLTTKWTEFTKGEFKLKPFEDRDIDIAIEVCGVCASDLHTINGGWGDAPLPLCVGHEVVGKAVKVGDAVKTIKVGDRVGVGAQIQADLTCANCKADQENYCPNAVDTYGAPYKDGTLSQGGYASHIRAHEYFTFKIPENIESAIAAPMLCAGITVYSPLVRLGAGPGKKVAIVGLGGLGHYAVLWAVALGAEVYVLSHTPAKKDDALKMGAKHFIVTNEEGWEKDLNFTFDFILNTADAMHHFDMKKYFSTLKVMGRFHTVGFGDHPIPTLMAQDFAPNGCYLGASHIGNRPEMLAMLDLASKQNIKSWIEEIPISEKGCGEAVKRVSENDVRFRFVLTKFDDAFGKRS</sequence>
<dbReference type="Gene3D" id="3.40.50.720">
    <property type="entry name" value="NAD(P)-binding Rossmann-like Domain"/>
    <property type="match status" value="1"/>
</dbReference>
<evidence type="ECO:0000256" key="10">
    <source>
        <dbReference type="ARBA" id="ARBA00050997"/>
    </source>
</evidence>
<keyword evidence="8" id="KW-0560">Oxidoreductase</keyword>
<evidence type="ECO:0000256" key="1">
    <source>
        <dbReference type="ARBA" id="ARBA00001947"/>
    </source>
</evidence>
<dbReference type="InterPro" id="IPR036291">
    <property type="entry name" value="NAD(P)-bd_dom_sf"/>
</dbReference>
<comment type="cofactor">
    <cofactor evidence="1 11">
        <name>Zn(2+)</name>
        <dbReference type="ChEBI" id="CHEBI:29105"/>
    </cofactor>
</comment>
<dbReference type="InterPro" id="IPR002328">
    <property type="entry name" value="ADH_Zn_CS"/>
</dbReference>
<feature type="domain" description="Enoyl reductase (ER)" evidence="12">
    <location>
        <begin position="103"/>
        <end position="442"/>
    </location>
</feature>
<keyword evidence="4" id="KW-0597">Phosphoprotein</keyword>
<accession>A0AAN6L2D8</accession>
<dbReference type="GO" id="GO:0008106">
    <property type="term" value="F:alcohol dehydrogenase (NADP+) activity"/>
    <property type="evidence" value="ECO:0007669"/>
    <property type="project" value="UniProtKB-EC"/>
</dbReference>
<dbReference type="InterPro" id="IPR013149">
    <property type="entry name" value="ADH-like_C"/>
</dbReference>
<dbReference type="InterPro" id="IPR047109">
    <property type="entry name" value="CAD-like"/>
</dbReference>
<protein>
    <recommendedName>
        <fullName evidence="9">alcohol dehydrogenase (NADP(+))</fullName>
        <ecNumber evidence="9">1.1.1.2</ecNumber>
    </recommendedName>
</protein>
<evidence type="ECO:0000256" key="6">
    <source>
        <dbReference type="ARBA" id="ARBA00022833"/>
    </source>
</evidence>
<evidence type="ECO:0000256" key="11">
    <source>
        <dbReference type="RuleBase" id="RU361277"/>
    </source>
</evidence>
<dbReference type="SUPFAM" id="SSF51735">
    <property type="entry name" value="NAD(P)-binding Rossmann-fold domains"/>
    <property type="match status" value="1"/>
</dbReference>
<keyword evidence="6 11" id="KW-0862">Zinc</keyword>
<evidence type="ECO:0000256" key="7">
    <source>
        <dbReference type="ARBA" id="ARBA00022857"/>
    </source>
</evidence>